<feature type="compositionally biased region" description="Polar residues" evidence="1">
    <location>
        <begin position="179"/>
        <end position="188"/>
    </location>
</feature>
<dbReference type="AlphaFoldDB" id="A0A9N9F083"/>
<reference evidence="2" key="1">
    <citation type="submission" date="2021-06" db="EMBL/GenBank/DDBJ databases">
        <authorList>
            <person name="Kallberg Y."/>
            <person name="Tangrot J."/>
            <person name="Rosling A."/>
        </authorList>
    </citation>
    <scope>NUCLEOTIDE SEQUENCE</scope>
    <source>
        <strain evidence="2">MT106</strain>
    </source>
</reference>
<evidence type="ECO:0000313" key="3">
    <source>
        <dbReference type="Proteomes" id="UP000789831"/>
    </source>
</evidence>
<organism evidence="2 3">
    <name type="scientific">Ambispora gerdemannii</name>
    <dbReference type="NCBI Taxonomy" id="144530"/>
    <lineage>
        <taxon>Eukaryota</taxon>
        <taxon>Fungi</taxon>
        <taxon>Fungi incertae sedis</taxon>
        <taxon>Mucoromycota</taxon>
        <taxon>Glomeromycotina</taxon>
        <taxon>Glomeromycetes</taxon>
        <taxon>Archaeosporales</taxon>
        <taxon>Ambisporaceae</taxon>
        <taxon>Ambispora</taxon>
    </lineage>
</organism>
<accession>A0A9N9F083</accession>
<feature type="compositionally biased region" description="Basic and acidic residues" evidence="1">
    <location>
        <begin position="304"/>
        <end position="321"/>
    </location>
</feature>
<keyword evidence="3" id="KW-1185">Reference proteome</keyword>
<feature type="non-terminal residue" evidence="2">
    <location>
        <position position="330"/>
    </location>
</feature>
<feature type="region of interest" description="Disordered" evidence="1">
    <location>
        <begin position="178"/>
        <end position="203"/>
    </location>
</feature>
<proteinExistence type="predicted"/>
<dbReference type="EMBL" id="CAJVPL010000457">
    <property type="protein sequence ID" value="CAG8499352.1"/>
    <property type="molecule type" value="Genomic_DNA"/>
</dbReference>
<evidence type="ECO:0000313" key="2">
    <source>
        <dbReference type="EMBL" id="CAG8499352.1"/>
    </source>
</evidence>
<name>A0A9N9F083_9GLOM</name>
<protein>
    <submittedName>
        <fullName evidence="2">13508_t:CDS:1</fullName>
    </submittedName>
</protein>
<dbReference type="Proteomes" id="UP000789831">
    <property type="component" value="Unassembled WGS sequence"/>
</dbReference>
<dbReference type="InterPro" id="IPR036910">
    <property type="entry name" value="HMG_box_dom_sf"/>
</dbReference>
<sequence length="330" mass="36876">MSNSIEQNQFSCDIDPSDPTKILCYVKGKIFVFSIPNIAEFSHCKRPLNAFMQFRCCVQSAIKDQGLKVPEISKNASNLWKVAPATIKDTFEDLCASVRVSWNIIRFVEEKRIKKQKIDPNEIPDNSTKSDSIEPIEIPGHSTKSDNIEPIEIPGHSTKNDNIVNLNEDSRCYDMSSELAHSNSSDGSSIHGPASLSEPMPNSMLSDDQYSAIKTLSFPLYSMSLFPDTSLQLSSNLYNSNGGSFILGSEPTVNYNVPDDQYPAINTQRFYSSPPIDSTPFASTPQQPSNNHFANETTHAKLPFKPDRRQDKKKEETDYVHRLTKAPSSL</sequence>
<dbReference type="Gene3D" id="1.10.30.10">
    <property type="entry name" value="High mobility group box domain"/>
    <property type="match status" value="1"/>
</dbReference>
<comment type="caution">
    <text evidence="2">The sequence shown here is derived from an EMBL/GenBank/DDBJ whole genome shotgun (WGS) entry which is preliminary data.</text>
</comment>
<gene>
    <name evidence="2" type="ORF">AGERDE_LOCUS4165</name>
</gene>
<dbReference type="SUPFAM" id="SSF47095">
    <property type="entry name" value="HMG-box"/>
    <property type="match status" value="1"/>
</dbReference>
<feature type="region of interest" description="Disordered" evidence="1">
    <location>
        <begin position="273"/>
        <end position="330"/>
    </location>
</feature>
<feature type="region of interest" description="Disordered" evidence="1">
    <location>
        <begin position="119"/>
        <end position="163"/>
    </location>
</feature>
<feature type="compositionally biased region" description="Polar residues" evidence="1">
    <location>
        <begin position="280"/>
        <end position="297"/>
    </location>
</feature>
<evidence type="ECO:0000256" key="1">
    <source>
        <dbReference type="SAM" id="MobiDB-lite"/>
    </source>
</evidence>